<dbReference type="RefSeq" id="WP_068896818.1">
    <property type="nucleotide sequence ID" value="NZ_BDCX01000005.1"/>
</dbReference>
<evidence type="ECO:0000256" key="1">
    <source>
        <dbReference type="SAM" id="MobiDB-lite"/>
    </source>
</evidence>
<dbReference type="InterPro" id="IPR027417">
    <property type="entry name" value="P-loop_NTPase"/>
</dbReference>
<feature type="compositionally biased region" description="Low complexity" evidence="1">
    <location>
        <begin position="395"/>
        <end position="413"/>
    </location>
</feature>
<gene>
    <name evidence="2" type="ORF">PS9374_02341</name>
</gene>
<keyword evidence="3" id="KW-1185">Reference proteome</keyword>
<dbReference type="SUPFAM" id="SSF52540">
    <property type="entry name" value="P-loop containing nucleoside triphosphate hydrolases"/>
    <property type="match status" value="1"/>
</dbReference>
<feature type="region of interest" description="Disordered" evidence="1">
    <location>
        <begin position="394"/>
        <end position="413"/>
    </location>
</feature>
<comment type="caution">
    <text evidence="2">The sequence shown here is derived from an EMBL/GenBank/DDBJ whole genome shotgun (WGS) entry which is preliminary data.</text>
</comment>
<dbReference type="Gene3D" id="3.40.50.300">
    <property type="entry name" value="P-loop containing nucleotide triphosphate hydrolases"/>
    <property type="match status" value="1"/>
</dbReference>
<reference evidence="3" key="2">
    <citation type="submission" date="2016-04" db="EMBL/GenBank/DDBJ databases">
        <title>Planomonospora sphaerica JCM9374 whole genome shotgun sequence.</title>
        <authorList>
            <person name="Suzuki T."/>
            <person name="Dohra H."/>
            <person name="Kodani S."/>
        </authorList>
    </citation>
    <scope>NUCLEOTIDE SEQUENCE [LARGE SCALE GENOMIC DNA]</scope>
    <source>
        <strain evidence="3">JCM 9374</strain>
    </source>
</reference>
<dbReference type="OrthoDB" id="3490462at2"/>
<protein>
    <submittedName>
        <fullName evidence="2">TIR protein</fullName>
    </submittedName>
</protein>
<evidence type="ECO:0000313" key="3">
    <source>
        <dbReference type="Proteomes" id="UP000077701"/>
    </source>
</evidence>
<feature type="region of interest" description="Disordered" evidence="1">
    <location>
        <begin position="358"/>
        <end position="382"/>
    </location>
</feature>
<dbReference type="Proteomes" id="UP000077701">
    <property type="component" value="Unassembled WGS sequence"/>
</dbReference>
<evidence type="ECO:0000313" key="2">
    <source>
        <dbReference type="EMBL" id="GAT66691.1"/>
    </source>
</evidence>
<dbReference type="STRING" id="161355.PS9374_02341"/>
<reference evidence="2 3" key="1">
    <citation type="journal article" date="2016" name="Genome Announc.">
        <title>Draft Genome Sequence of Planomonospora sphaerica JCM9374, a Rare Actinomycete.</title>
        <authorList>
            <person name="Dohra H."/>
            <person name="Suzuki T."/>
            <person name="Inoue Y."/>
            <person name="Kodani S."/>
        </authorList>
    </citation>
    <scope>NUCLEOTIDE SEQUENCE [LARGE SCALE GENOMIC DNA]</scope>
    <source>
        <strain evidence="2 3">JCM 9374</strain>
    </source>
</reference>
<dbReference type="EMBL" id="BDCX01000005">
    <property type="protein sequence ID" value="GAT66691.1"/>
    <property type="molecule type" value="Genomic_DNA"/>
</dbReference>
<accession>A0A171CH18</accession>
<organism evidence="2 3">
    <name type="scientific">Planomonospora sphaerica</name>
    <dbReference type="NCBI Taxonomy" id="161355"/>
    <lineage>
        <taxon>Bacteria</taxon>
        <taxon>Bacillati</taxon>
        <taxon>Actinomycetota</taxon>
        <taxon>Actinomycetes</taxon>
        <taxon>Streptosporangiales</taxon>
        <taxon>Streptosporangiaceae</taxon>
        <taxon>Planomonospora</taxon>
    </lineage>
</organism>
<dbReference type="AlphaFoldDB" id="A0A171CH18"/>
<name>A0A171CH18_9ACTN</name>
<feature type="compositionally biased region" description="Low complexity" evidence="1">
    <location>
        <begin position="1"/>
        <end position="13"/>
    </location>
</feature>
<feature type="region of interest" description="Disordered" evidence="1">
    <location>
        <begin position="1"/>
        <end position="25"/>
    </location>
</feature>
<sequence length="413" mass="42890">MEGLPGPLSAGGAPAPPRWWSAEPRPGRRTIRTHAELWRLHSALHAGRFSPLEDAPALGLAVISGLPGTGKTTLAERYALDFGAAFPGGVYRFSLDDGAEGADALLGYRRMLREMASDEGIPVEGVADDRLRFRIARHLGRRARPVLWIVDRIPEGAPDEIVGELPVPSRSVHTILIGRENRGGPGVSVPLAGLADAEGLALLEGAYGDGEEPDALAVVRLLGGHPYDLQVARAALRETRGLAPVSAYLGRIAGDAAVVAEPLRRLDPAALTVLGLASVLAPAPIPRALLVRAVALWHGWPLPEAGERLAPALRSLIRSCVVIPAGDAVAVHSRVLRALPPGAAEGCLHAAGAAVASGSRSGAPWNARSRSTRGTWPPGNCPTTSPSPCCGGSWTPTGGPRTTCPPGGSANAW</sequence>
<proteinExistence type="predicted"/>